<evidence type="ECO:0000313" key="3">
    <source>
        <dbReference type="EMBL" id="GEL59093.1"/>
    </source>
</evidence>
<dbReference type="EMBL" id="BAMV01000003">
    <property type="protein sequence ID" value="GAN59345.1"/>
    <property type="molecule type" value="Genomic_DNA"/>
</dbReference>
<keyword evidence="5" id="KW-1185">Reference proteome</keyword>
<sequence>MLAPDNRQGTPKARPNAPAIGQPSPWPQPFRATAFTAPFFSGLLALRPCCKTKLRTSGGLHGVNRRTTATRQTTFVEKGA</sequence>
<dbReference type="STRING" id="1231339.Abci_003_108"/>
<evidence type="ECO:0000313" key="2">
    <source>
        <dbReference type="EMBL" id="GAN59345.1"/>
    </source>
</evidence>
<comment type="caution">
    <text evidence="2">The sequence shown here is derived from an EMBL/GenBank/DDBJ whole genome shotgun (WGS) entry which is preliminary data.</text>
</comment>
<reference evidence="3 5" key="2">
    <citation type="submission" date="2019-07" db="EMBL/GenBank/DDBJ databases">
        <title>Whole genome shotgun sequence of Acetobacter cibinongensis NBRC 16605.</title>
        <authorList>
            <person name="Hosoyama A."/>
            <person name="Uohara A."/>
            <person name="Ohji S."/>
            <person name="Ichikawa N."/>
        </authorList>
    </citation>
    <scope>NUCLEOTIDE SEQUENCE [LARGE SCALE GENOMIC DNA]</scope>
    <source>
        <strain evidence="3 5">NBRC 16605</strain>
    </source>
</reference>
<evidence type="ECO:0000256" key="1">
    <source>
        <dbReference type="SAM" id="MobiDB-lite"/>
    </source>
</evidence>
<dbReference type="AlphaFoldDB" id="A0A0D6N0V6"/>
<proteinExistence type="predicted"/>
<dbReference type="Proteomes" id="UP000321891">
    <property type="component" value="Unassembled WGS sequence"/>
</dbReference>
<evidence type="ECO:0000313" key="5">
    <source>
        <dbReference type="Proteomes" id="UP000321891"/>
    </source>
</evidence>
<feature type="region of interest" description="Disordered" evidence="1">
    <location>
        <begin position="1"/>
        <end position="28"/>
    </location>
</feature>
<name>A0A0D6N0V6_9PROT</name>
<evidence type="ECO:0000313" key="4">
    <source>
        <dbReference type="Proteomes" id="UP000032671"/>
    </source>
</evidence>
<gene>
    <name evidence="2" type="ORF">Abci_003_108</name>
    <name evidence="3" type="ORF">ACI01nite_16950</name>
</gene>
<organism evidence="2 4">
    <name type="scientific">Acetobacter cibinongensis</name>
    <dbReference type="NCBI Taxonomy" id="146475"/>
    <lineage>
        <taxon>Bacteria</taxon>
        <taxon>Pseudomonadati</taxon>
        <taxon>Pseudomonadota</taxon>
        <taxon>Alphaproteobacteria</taxon>
        <taxon>Acetobacterales</taxon>
        <taxon>Acetobacteraceae</taxon>
        <taxon>Acetobacter</taxon>
    </lineage>
</organism>
<dbReference type="EMBL" id="BJVU01000006">
    <property type="protein sequence ID" value="GEL59093.1"/>
    <property type="molecule type" value="Genomic_DNA"/>
</dbReference>
<dbReference type="Proteomes" id="UP000032671">
    <property type="component" value="Unassembled WGS sequence"/>
</dbReference>
<reference evidence="2 4" key="1">
    <citation type="submission" date="2012-11" db="EMBL/GenBank/DDBJ databases">
        <title>Whole genome sequence of Acetobacter cibinongensis 4H-1.</title>
        <authorList>
            <person name="Azuma Y."/>
            <person name="Higashiura N."/>
            <person name="Hirakawa H."/>
            <person name="Matsushita K."/>
        </authorList>
    </citation>
    <scope>NUCLEOTIDE SEQUENCE [LARGE SCALE GENOMIC DNA]</scope>
    <source>
        <strain evidence="2 4">4H-1</strain>
    </source>
</reference>
<protein>
    <submittedName>
        <fullName evidence="2">Uncharacterized protein</fullName>
    </submittedName>
</protein>
<accession>A0A6N3SRK6</accession>
<dbReference type="RefSeq" id="WP_048837429.1">
    <property type="nucleotide sequence ID" value="NZ_BAMV01000003.1"/>
</dbReference>
<accession>A0A0D6N0V6</accession>